<dbReference type="PANTHER" id="PTHR21047:SF2">
    <property type="entry name" value="THYMIDINE DIPHOSPHO-4-KETO-RHAMNOSE 3,5-EPIMERASE"/>
    <property type="match status" value="1"/>
</dbReference>
<evidence type="ECO:0000256" key="3">
    <source>
        <dbReference type="ARBA" id="ARBA00012098"/>
    </source>
</evidence>
<dbReference type="CDD" id="cd00438">
    <property type="entry name" value="cupin_RmlC"/>
    <property type="match status" value="1"/>
</dbReference>
<accession>A0ABX7STN7</accession>
<comment type="function">
    <text evidence="2 5">Catalyzes the epimerization of the C3' and C5'positions of dTDP-6-deoxy-D-xylo-4-hexulose, forming dTDP-6-deoxy-L-lyxo-4-hexulose.</text>
</comment>
<comment type="pathway">
    <text evidence="5">Carbohydrate biosynthesis; dTDP-L-rhamnose biosynthesis.</text>
</comment>
<dbReference type="Gene3D" id="2.60.120.10">
    <property type="entry name" value="Jelly Rolls"/>
    <property type="match status" value="1"/>
</dbReference>
<dbReference type="Pfam" id="PF00908">
    <property type="entry name" value="dTDP_sugar_isom"/>
    <property type="match status" value="1"/>
</dbReference>
<sequence length="181" mass="21116">MKVTETFLKGCFVIEPTVFGDKRGRFFEVFNKKIFEEKTGLNIEFVQDNQSISQRGVLRGLHLQKGEHAQAKLVRVIQGKVLDVIVDVRKNSPTYGKHFSIELSEENNKQLFIPRGFLHGFSTLEDNTIFSYKCDNYYNKKAEDGVIYNDKALNIDWRLEKNEILISEKDKILTTFLEFRK</sequence>
<dbReference type="Proteomes" id="UP000663935">
    <property type="component" value="Chromosome"/>
</dbReference>
<dbReference type="RefSeq" id="WP_207970401.1">
    <property type="nucleotide sequence ID" value="NZ_CP071795.1"/>
</dbReference>
<dbReference type="InterPro" id="IPR011051">
    <property type="entry name" value="RmlC_Cupin_sf"/>
</dbReference>
<gene>
    <name evidence="6" type="primary">rfbC</name>
    <name evidence="6" type="ORF">JL193_08500</name>
</gene>
<dbReference type="EC" id="5.1.3.13" evidence="3 5"/>
<comment type="subunit">
    <text evidence="5">Homodimer.</text>
</comment>
<protein>
    <recommendedName>
        <fullName evidence="4 5">dTDP-4-dehydrorhamnose 3,5-epimerase</fullName>
        <ecNumber evidence="3 5">5.1.3.13</ecNumber>
    </recommendedName>
    <alternativeName>
        <fullName evidence="5">Thymidine diphospho-4-keto-rhamnose 3,5-epimerase</fullName>
    </alternativeName>
</protein>
<evidence type="ECO:0000256" key="1">
    <source>
        <dbReference type="ARBA" id="ARBA00001298"/>
    </source>
</evidence>
<evidence type="ECO:0000256" key="5">
    <source>
        <dbReference type="RuleBase" id="RU364069"/>
    </source>
</evidence>
<evidence type="ECO:0000313" key="7">
    <source>
        <dbReference type="Proteomes" id="UP000663935"/>
    </source>
</evidence>
<dbReference type="EMBL" id="CP071795">
    <property type="protein sequence ID" value="QTD36209.1"/>
    <property type="molecule type" value="Genomic_DNA"/>
</dbReference>
<evidence type="ECO:0000256" key="2">
    <source>
        <dbReference type="ARBA" id="ARBA00001997"/>
    </source>
</evidence>
<keyword evidence="5 6" id="KW-0413">Isomerase</keyword>
<dbReference type="GO" id="GO:0008830">
    <property type="term" value="F:dTDP-4-dehydrorhamnose 3,5-epimerase activity"/>
    <property type="evidence" value="ECO:0007669"/>
    <property type="project" value="UniProtKB-EC"/>
</dbReference>
<organism evidence="6 7">
    <name type="scientific">Polaribacter batillariae</name>
    <dbReference type="NCBI Taxonomy" id="2808900"/>
    <lineage>
        <taxon>Bacteria</taxon>
        <taxon>Pseudomonadati</taxon>
        <taxon>Bacteroidota</taxon>
        <taxon>Flavobacteriia</taxon>
        <taxon>Flavobacteriales</taxon>
        <taxon>Flavobacteriaceae</taxon>
    </lineage>
</organism>
<dbReference type="SUPFAM" id="SSF51182">
    <property type="entry name" value="RmlC-like cupins"/>
    <property type="match status" value="1"/>
</dbReference>
<dbReference type="NCBIfam" id="TIGR01221">
    <property type="entry name" value="rmlC"/>
    <property type="match status" value="1"/>
</dbReference>
<proteinExistence type="inferred from homology"/>
<dbReference type="InterPro" id="IPR014710">
    <property type="entry name" value="RmlC-like_jellyroll"/>
</dbReference>
<evidence type="ECO:0000313" key="6">
    <source>
        <dbReference type="EMBL" id="QTD36209.1"/>
    </source>
</evidence>
<reference evidence="6 7" key="1">
    <citation type="submission" date="2021-03" db="EMBL/GenBank/DDBJ databases">
        <title>Complete genome of Polaribacter_sp.G4M1.</title>
        <authorList>
            <person name="Jeong S.W."/>
            <person name="Bae J.W."/>
        </authorList>
    </citation>
    <scope>NUCLEOTIDE SEQUENCE [LARGE SCALE GENOMIC DNA]</scope>
    <source>
        <strain evidence="6 7">G4M1</strain>
    </source>
</reference>
<keyword evidence="7" id="KW-1185">Reference proteome</keyword>
<comment type="similarity">
    <text evidence="5">Belongs to the dTDP-4-dehydrorhamnose 3,5-epimerase family.</text>
</comment>
<comment type="catalytic activity">
    <reaction evidence="1 5">
        <text>dTDP-4-dehydro-6-deoxy-alpha-D-glucose = dTDP-4-dehydro-beta-L-rhamnose</text>
        <dbReference type="Rhea" id="RHEA:16969"/>
        <dbReference type="ChEBI" id="CHEBI:57649"/>
        <dbReference type="ChEBI" id="CHEBI:62830"/>
        <dbReference type="EC" id="5.1.3.13"/>
    </reaction>
</comment>
<evidence type="ECO:0000256" key="4">
    <source>
        <dbReference type="ARBA" id="ARBA00019595"/>
    </source>
</evidence>
<name>A0ABX7STN7_9FLAO</name>
<dbReference type="InterPro" id="IPR000888">
    <property type="entry name" value="RmlC-like"/>
</dbReference>
<dbReference type="PANTHER" id="PTHR21047">
    <property type="entry name" value="DTDP-6-DEOXY-D-GLUCOSE-3,5 EPIMERASE"/>
    <property type="match status" value="1"/>
</dbReference>